<dbReference type="HOGENOM" id="CLU_1699796_0_0_1"/>
<reference evidence="2 3" key="1">
    <citation type="submission" date="2014-06" db="EMBL/GenBank/DDBJ databases">
        <title>Evolutionary Origins and Diversification of the Mycorrhizal Mutualists.</title>
        <authorList>
            <consortium name="DOE Joint Genome Institute"/>
            <consortium name="Mycorrhizal Genomics Consortium"/>
            <person name="Kohler A."/>
            <person name="Kuo A."/>
            <person name="Nagy L.G."/>
            <person name="Floudas D."/>
            <person name="Copeland A."/>
            <person name="Barry K.W."/>
            <person name="Cichocki N."/>
            <person name="Veneault-Fourrey C."/>
            <person name="LaButti K."/>
            <person name="Lindquist E.A."/>
            <person name="Lipzen A."/>
            <person name="Lundell T."/>
            <person name="Morin E."/>
            <person name="Murat C."/>
            <person name="Riley R."/>
            <person name="Ohm R."/>
            <person name="Sun H."/>
            <person name="Tunlid A."/>
            <person name="Henrissat B."/>
            <person name="Grigoriev I.V."/>
            <person name="Hibbett D.S."/>
            <person name="Martin F."/>
        </authorList>
    </citation>
    <scope>NUCLEOTIDE SEQUENCE [LARGE SCALE GENOMIC DNA]</scope>
    <source>
        <strain evidence="2 3">SS14</strain>
    </source>
</reference>
<dbReference type="PANTHER" id="PTHR42877">
    <property type="entry name" value="L-ORNITHINE N(5)-MONOOXYGENASE-RELATED"/>
    <property type="match status" value="1"/>
</dbReference>
<dbReference type="InterPro" id="IPR036188">
    <property type="entry name" value="FAD/NAD-bd_sf"/>
</dbReference>
<organism evidence="2 3">
    <name type="scientific">Sphaerobolus stellatus (strain SS14)</name>
    <dbReference type="NCBI Taxonomy" id="990650"/>
    <lineage>
        <taxon>Eukaryota</taxon>
        <taxon>Fungi</taxon>
        <taxon>Dikarya</taxon>
        <taxon>Basidiomycota</taxon>
        <taxon>Agaricomycotina</taxon>
        <taxon>Agaricomycetes</taxon>
        <taxon>Phallomycetidae</taxon>
        <taxon>Geastrales</taxon>
        <taxon>Sphaerobolaceae</taxon>
        <taxon>Sphaerobolus</taxon>
    </lineage>
</organism>
<dbReference type="Gene3D" id="3.50.50.60">
    <property type="entry name" value="FAD/NAD(P)-binding domain"/>
    <property type="match status" value="1"/>
</dbReference>
<feature type="non-terminal residue" evidence="2">
    <location>
        <position position="1"/>
    </location>
</feature>
<dbReference type="InterPro" id="IPR051209">
    <property type="entry name" value="FAD-bind_Monooxygenase_sf"/>
</dbReference>
<evidence type="ECO:0000313" key="3">
    <source>
        <dbReference type="Proteomes" id="UP000054279"/>
    </source>
</evidence>
<evidence type="ECO:0000313" key="2">
    <source>
        <dbReference type="EMBL" id="KIJ43399.1"/>
    </source>
</evidence>
<dbReference type="EMBL" id="KN837123">
    <property type="protein sequence ID" value="KIJ43399.1"/>
    <property type="molecule type" value="Genomic_DNA"/>
</dbReference>
<protein>
    <submittedName>
        <fullName evidence="2">Uncharacterized protein</fullName>
    </submittedName>
</protein>
<proteinExistence type="inferred from homology"/>
<evidence type="ECO:0000256" key="1">
    <source>
        <dbReference type="ARBA" id="ARBA00010139"/>
    </source>
</evidence>
<accession>A0A0C9V8T7</accession>
<dbReference type="Proteomes" id="UP000054279">
    <property type="component" value="Unassembled WGS sequence"/>
</dbReference>
<keyword evidence="3" id="KW-1185">Reference proteome</keyword>
<sequence>IVFAIEFESNKGLEPIKIYGRNGQLLDDYWYEMGGPGAYNNTAIHAFSNFMLIYGPNFTTGHTSVISPSSQVRYALQIIRSVLQGEANVLDVKKDGERHYVEKIQEVSKTRVFTHCSSWYVSENGWNGTLYPWSQLTFWWKCFWPKWSAWTYKVS</sequence>
<dbReference type="AlphaFoldDB" id="A0A0C9V8T7"/>
<gene>
    <name evidence="2" type="ORF">M422DRAFT_169872</name>
</gene>
<dbReference type="OrthoDB" id="74360at2759"/>
<name>A0A0C9V8T7_SPHS4</name>
<comment type="similarity">
    <text evidence="1">Belongs to the FAD-binding monooxygenase family.</text>
</comment>
<dbReference type="PANTHER" id="PTHR42877:SF10">
    <property type="entry name" value="L-ORNITHINE N(5)-OXYGENASE"/>
    <property type="match status" value="1"/>
</dbReference>